<dbReference type="GO" id="GO:0003838">
    <property type="term" value="F:sterol 24-C-methyltransferase activity"/>
    <property type="evidence" value="ECO:0007669"/>
    <property type="project" value="TreeGrafter"/>
</dbReference>
<dbReference type="EMBL" id="CP053642">
    <property type="protein sequence ID" value="QKD79686.1"/>
    <property type="molecule type" value="Genomic_DNA"/>
</dbReference>
<dbReference type="Pfam" id="PF08241">
    <property type="entry name" value="Methyltransf_11"/>
    <property type="match status" value="1"/>
</dbReference>
<dbReference type="InterPro" id="IPR050447">
    <property type="entry name" value="Erg6_SMT_methyltransf"/>
</dbReference>
<evidence type="ECO:0000313" key="3">
    <source>
        <dbReference type="EMBL" id="QKD79686.1"/>
    </source>
</evidence>
<keyword evidence="4" id="KW-1185">Reference proteome</keyword>
<proteinExistence type="predicted"/>
<dbReference type="RefSeq" id="WP_159523010.1">
    <property type="nucleotide sequence ID" value="NZ_CP053642.1"/>
</dbReference>
<keyword evidence="3" id="KW-0489">Methyltransferase</keyword>
<accession>A0A6M8B6F5</accession>
<keyword evidence="1 3" id="KW-0808">Transferase</keyword>
<reference evidence="3 4" key="1">
    <citation type="submission" date="2020-05" db="EMBL/GenBank/DDBJ databases">
        <title>Actinomyces sp. zg-325.</title>
        <authorList>
            <person name="Yang C."/>
        </authorList>
    </citation>
    <scope>NUCLEOTIDE SEQUENCE [LARGE SCALE GENOMIC DNA]</scope>
    <source>
        <strain evidence="4">zg-325</strain>
    </source>
</reference>
<dbReference type="SUPFAM" id="SSF53335">
    <property type="entry name" value="S-adenosyl-L-methionine-dependent methyltransferases"/>
    <property type="match status" value="1"/>
</dbReference>
<evidence type="ECO:0000259" key="2">
    <source>
        <dbReference type="Pfam" id="PF08241"/>
    </source>
</evidence>
<name>A0A6M8B6F5_9ACTO</name>
<evidence type="ECO:0000256" key="1">
    <source>
        <dbReference type="ARBA" id="ARBA00022679"/>
    </source>
</evidence>
<dbReference type="Proteomes" id="UP000504752">
    <property type="component" value="Chromosome"/>
</dbReference>
<dbReference type="CDD" id="cd02440">
    <property type="entry name" value="AdoMet_MTases"/>
    <property type="match status" value="1"/>
</dbReference>
<dbReference type="Gene3D" id="3.40.50.150">
    <property type="entry name" value="Vaccinia Virus protein VP39"/>
    <property type="match status" value="1"/>
</dbReference>
<gene>
    <name evidence="3" type="ORF">HPC72_04940</name>
</gene>
<protein>
    <submittedName>
        <fullName evidence="3">Class I SAM-dependent methyltransferase</fullName>
    </submittedName>
</protein>
<feature type="domain" description="Methyltransferase type 11" evidence="2">
    <location>
        <begin position="49"/>
        <end position="147"/>
    </location>
</feature>
<dbReference type="GO" id="GO:0032259">
    <property type="term" value="P:methylation"/>
    <property type="evidence" value="ECO:0007669"/>
    <property type="project" value="UniProtKB-KW"/>
</dbReference>
<dbReference type="PANTHER" id="PTHR44068:SF1">
    <property type="entry name" value="HYPOTHETICAL LOC100005854"/>
    <property type="match status" value="1"/>
</dbReference>
<sequence>MTKAPQDSQFARPRSLTGRLLLRGMNKGHRPLHLWGLEGLGVQPDERVIDIGCGGGAILKRLLGLTRREVAGIDHSADAVRTSLALNRAAAETGRLRVLEASVDRIPMRSGYFDAATAFETLYFWPDQLAGLAEVHRVLRPGGRLLIINDYASREAAGFWADRLDMSVPDGEELSALASQAGFAKVDWDLHPRRGWLRVLAIA</sequence>
<dbReference type="InterPro" id="IPR029063">
    <property type="entry name" value="SAM-dependent_MTases_sf"/>
</dbReference>
<dbReference type="AlphaFoldDB" id="A0A6M8B6F5"/>
<organism evidence="3 4">
    <name type="scientific">Actinomyces marmotae</name>
    <dbReference type="NCBI Taxonomy" id="2737173"/>
    <lineage>
        <taxon>Bacteria</taxon>
        <taxon>Bacillati</taxon>
        <taxon>Actinomycetota</taxon>
        <taxon>Actinomycetes</taxon>
        <taxon>Actinomycetales</taxon>
        <taxon>Actinomycetaceae</taxon>
        <taxon>Actinomyces</taxon>
    </lineage>
</organism>
<evidence type="ECO:0000313" key="4">
    <source>
        <dbReference type="Proteomes" id="UP000504752"/>
    </source>
</evidence>
<dbReference type="PANTHER" id="PTHR44068">
    <property type="entry name" value="ZGC:194242"/>
    <property type="match status" value="1"/>
</dbReference>
<dbReference type="InterPro" id="IPR013216">
    <property type="entry name" value="Methyltransf_11"/>
</dbReference>
<dbReference type="KEGG" id="amam:HPC72_04940"/>
<dbReference type="GO" id="GO:0016126">
    <property type="term" value="P:sterol biosynthetic process"/>
    <property type="evidence" value="ECO:0007669"/>
    <property type="project" value="TreeGrafter"/>
</dbReference>